<proteinExistence type="predicted"/>
<dbReference type="EMBL" id="SMLL01000002">
    <property type="protein sequence ID" value="TFZ03471.1"/>
    <property type="molecule type" value="Genomic_DNA"/>
</dbReference>
<reference evidence="4 5" key="1">
    <citation type="submission" date="2019-03" db="EMBL/GenBank/DDBJ databases">
        <title>Ramlibacter rhizophilus CCTCC AB2015357, whole genome shotgun sequence.</title>
        <authorList>
            <person name="Zhang X."/>
            <person name="Feng G."/>
            <person name="Zhu H."/>
        </authorList>
    </citation>
    <scope>NUCLEOTIDE SEQUENCE [LARGE SCALE GENOMIC DNA]</scope>
    <source>
        <strain evidence="4 5">CCTCC AB2015357</strain>
    </source>
</reference>
<dbReference type="InterPro" id="IPR020843">
    <property type="entry name" value="ER"/>
</dbReference>
<dbReference type="InterPro" id="IPR036291">
    <property type="entry name" value="NAD(P)-bd_dom_sf"/>
</dbReference>
<dbReference type="InterPro" id="IPR013154">
    <property type="entry name" value="ADH-like_N"/>
</dbReference>
<dbReference type="GO" id="GO:0043958">
    <property type="term" value="F:acryloyl-CoA reductase (NADH) activity"/>
    <property type="evidence" value="ECO:0007669"/>
    <property type="project" value="UniProtKB-EC"/>
</dbReference>
<dbReference type="AlphaFoldDB" id="A0A4Z0BX38"/>
<dbReference type="SMART" id="SM00829">
    <property type="entry name" value="PKS_ER"/>
    <property type="match status" value="1"/>
</dbReference>
<name>A0A4Z0BX38_9BURK</name>
<dbReference type="GO" id="GO:0070402">
    <property type="term" value="F:NADPH binding"/>
    <property type="evidence" value="ECO:0007669"/>
    <property type="project" value="TreeGrafter"/>
</dbReference>
<dbReference type="PANTHER" id="PTHR48106:SF18">
    <property type="entry name" value="QUINONE OXIDOREDUCTASE PIG3"/>
    <property type="match status" value="1"/>
</dbReference>
<dbReference type="Gene3D" id="3.40.50.720">
    <property type="entry name" value="NAD(P)-binding Rossmann-like Domain"/>
    <property type="match status" value="1"/>
</dbReference>
<protein>
    <submittedName>
        <fullName evidence="4">Acryloyl-CoA reductase</fullName>
        <ecNumber evidence="4">1.3.1.95</ecNumber>
    </submittedName>
</protein>
<sequence>MPTALPENFQVLRTHQADGAVQSRLERVRIDDLSPGEVLVRVRYAGVNYKDCLSLYGQARIITEFPRIAGIELVGQVLQSSDPSFTPGQDVLVHGFQTGIAFDGGFAEYARVPAGHVHALPPGLSPHEAAVLGVPAFTVAMALERFLELGVTPQAGPVALSGASGAVGLMALGILPRAGFGVAAMTRRMEQADALRAAGATEVIDAAVLQQPQRPLEKPRFAAAIDNVGGATLSWLLRSLKDGSCLASVGNAGGNEFPGSVLPFIMRRVQMFGIVANAPWDQRRRLWARLASDWKPDMECLMPQVRHIALDELLGHAQQQLQGAVSGRTLVEFPQ</sequence>
<evidence type="ECO:0000256" key="1">
    <source>
        <dbReference type="ARBA" id="ARBA00022857"/>
    </source>
</evidence>
<accession>A0A4Z0BX38</accession>
<keyword evidence="5" id="KW-1185">Reference proteome</keyword>
<feature type="domain" description="Enoyl reductase (ER)" evidence="3">
    <location>
        <begin position="23"/>
        <end position="331"/>
    </location>
</feature>
<organism evidence="4 5">
    <name type="scientific">Ramlibacter rhizophilus</name>
    <dbReference type="NCBI Taxonomy" id="1781167"/>
    <lineage>
        <taxon>Bacteria</taxon>
        <taxon>Pseudomonadati</taxon>
        <taxon>Pseudomonadota</taxon>
        <taxon>Betaproteobacteria</taxon>
        <taxon>Burkholderiales</taxon>
        <taxon>Comamonadaceae</taxon>
        <taxon>Ramlibacter</taxon>
    </lineage>
</organism>
<dbReference type="Pfam" id="PF00107">
    <property type="entry name" value="ADH_zinc_N"/>
    <property type="match status" value="1"/>
</dbReference>
<dbReference type="EC" id="1.3.1.95" evidence="4"/>
<comment type="caution">
    <text evidence="4">The sequence shown here is derived from an EMBL/GenBank/DDBJ whole genome shotgun (WGS) entry which is preliminary data.</text>
</comment>
<gene>
    <name evidence="4" type="ORF">EZ242_06250</name>
</gene>
<dbReference type="InterPro" id="IPR013149">
    <property type="entry name" value="ADH-like_C"/>
</dbReference>
<dbReference type="CDD" id="cd05280">
    <property type="entry name" value="MDR_yhdh_yhfp"/>
    <property type="match status" value="1"/>
</dbReference>
<dbReference type="SUPFAM" id="SSF51735">
    <property type="entry name" value="NAD(P)-binding Rossmann-fold domains"/>
    <property type="match status" value="1"/>
</dbReference>
<dbReference type="OrthoDB" id="9782155at2"/>
<dbReference type="SUPFAM" id="SSF50129">
    <property type="entry name" value="GroES-like"/>
    <property type="match status" value="1"/>
</dbReference>
<evidence type="ECO:0000313" key="4">
    <source>
        <dbReference type="EMBL" id="TFZ03471.1"/>
    </source>
</evidence>
<evidence type="ECO:0000313" key="5">
    <source>
        <dbReference type="Proteomes" id="UP000297564"/>
    </source>
</evidence>
<evidence type="ECO:0000256" key="2">
    <source>
        <dbReference type="ARBA" id="ARBA00023002"/>
    </source>
</evidence>
<dbReference type="Proteomes" id="UP000297564">
    <property type="component" value="Unassembled WGS sequence"/>
</dbReference>
<dbReference type="RefSeq" id="WP_135284270.1">
    <property type="nucleotide sequence ID" value="NZ_SMLL01000002.1"/>
</dbReference>
<dbReference type="InterPro" id="IPR011032">
    <property type="entry name" value="GroES-like_sf"/>
</dbReference>
<dbReference type="Pfam" id="PF08240">
    <property type="entry name" value="ADH_N"/>
    <property type="match status" value="1"/>
</dbReference>
<dbReference type="NCBIfam" id="TIGR02823">
    <property type="entry name" value="oxido_YhdH"/>
    <property type="match status" value="1"/>
</dbReference>
<dbReference type="InterPro" id="IPR014188">
    <property type="entry name" value="Acrylyl-CoA_reductase_AcuI"/>
</dbReference>
<evidence type="ECO:0000259" key="3">
    <source>
        <dbReference type="SMART" id="SM00829"/>
    </source>
</evidence>
<dbReference type="PANTHER" id="PTHR48106">
    <property type="entry name" value="QUINONE OXIDOREDUCTASE PIG3-RELATED"/>
    <property type="match status" value="1"/>
</dbReference>
<keyword evidence="2 4" id="KW-0560">Oxidoreductase</keyword>
<dbReference type="Gene3D" id="3.90.180.10">
    <property type="entry name" value="Medium-chain alcohol dehydrogenases, catalytic domain"/>
    <property type="match status" value="1"/>
</dbReference>
<dbReference type="GO" id="GO:0016651">
    <property type="term" value="F:oxidoreductase activity, acting on NAD(P)H"/>
    <property type="evidence" value="ECO:0007669"/>
    <property type="project" value="TreeGrafter"/>
</dbReference>
<keyword evidence="1" id="KW-0521">NADP</keyword>